<reference evidence="2" key="1">
    <citation type="submission" date="2016-10" db="EMBL/GenBank/DDBJ databases">
        <authorList>
            <person name="Varghese N."/>
            <person name="Submissions S."/>
        </authorList>
    </citation>
    <scope>NUCLEOTIDE SEQUENCE [LARGE SCALE GENOMIC DNA]</scope>
    <source>
        <strain evidence="2">DSM 17934</strain>
    </source>
</reference>
<keyword evidence="2" id="KW-1185">Reference proteome</keyword>
<gene>
    <name evidence="1" type="ORF">SAMN05660918_2194</name>
</gene>
<sequence>MKKYEVITLKKAMSFGSMKEELSKEVEQFLNKKVNEGYEIVDVSFTYYEAQELIAFITICK</sequence>
<protein>
    <recommendedName>
        <fullName evidence="3">DUF4177 domain-containing protein</fullName>
    </recommendedName>
</protein>
<name>A0A1H6VLM0_9FLAO</name>
<accession>A0A1H6VLM0</accession>
<dbReference type="AlphaFoldDB" id="A0A1H6VLM0"/>
<evidence type="ECO:0000313" key="1">
    <source>
        <dbReference type="EMBL" id="SEJ02597.1"/>
    </source>
</evidence>
<evidence type="ECO:0000313" key="2">
    <source>
        <dbReference type="Proteomes" id="UP000199702"/>
    </source>
</evidence>
<organism evidence="1 2">
    <name type="scientific">Flavobacterium terrigena</name>
    <dbReference type="NCBI Taxonomy" id="402734"/>
    <lineage>
        <taxon>Bacteria</taxon>
        <taxon>Pseudomonadati</taxon>
        <taxon>Bacteroidota</taxon>
        <taxon>Flavobacteriia</taxon>
        <taxon>Flavobacteriales</taxon>
        <taxon>Flavobacteriaceae</taxon>
        <taxon>Flavobacterium</taxon>
    </lineage>
</organism>
<dbReference type="OrthoDB" id="1367128at2"/>
<evidence type="ECO:0008006" key="3">
    <source>
        <dbReference type="Google" id="ProtNLM"/>
    </source>
</evidence>
<proteinExistence type="predicted"/>
<dbReference type="STRING" id="402734.SAMN05660918_2194"/>
<dbReference type="EMBL" id="FNYA01000005">
    <property type="protein sequence ID" value="SEJ02597.1"/>
    <property type="molecule type" value="Genomic_DNA"/>
</dbReference>
<dbReference type="Proteomes" id="UP000199702">
    <property type="component" value="Unassembled WGS sequence"/>
</dbReference>
<dbReference type="RefSeq" id="WP_091313068.1">
    <property type="nucleotide sequence ID" value="NZ_CBCSJU010000006.1"/>
</dbReference>